<feature type="signal peptide" evidence="2">
    <location>
        <begin position="1"/>
        <end position="17"/>
    </location>
</feature>
<dbReference type="EMBL" id="DF973371">
    <property type="protein sequence ID" value="GAU28330.1"/>
    <property type="molecule type" value="Genomic_DNA"/>
</dbReference>
<evidence type="ECO:0000256" key="2">
    <source>
        <dbReference type="SAM" id="SignalP"/>
    </source>
</evidence>
<name>A0A2Z6MX94_TRISU</name>
<gene>
    <name evidence="3" type="ORF">TSUD_256580</name>
</gene>
<evidence type="ECO:0008006" key="5">
    <source>
        <dbReference type="Google" id="ProtNLM"/>
    </source>
</evidence>
<reference evidence="4" key="1">
    <citation type="journal article" date="2017" name="Front. Plant Sci.">
        <title>Climate Clever Clovers: New Paradigm to Reduce the Environmental Footprint of Ruminants by Breeding Low Methanogenic Forages Utilizing Haplotype Variation.</title>
        <authorList>
            <person name="Kaur P."/>
            <person name="Appels R."/>
            <person name="Bayer P.E."/>
            <person name="Keeble-Gagnere G."/>
            <person name="Wang J."/>
            <person name="Hirakawa H."/>
            <person name="Shirasawa K."/>
            <person name="Vercoe P."/>
            <person name="Stefanova K."/>
            <person name="Durmic Z."/>
            <person name="Nichols P."/>
            <person name="Revell C."/>
            <person name="Isobe S.N."/>
            <person name="Edwards D."/>
            <person name="Erskine W."/>
        </authorList>
    </citation>
    <scope>NUCLEOTIDE SEQUENCE [LARGE SCALE GENOMIC DNA]</scope>
    <source>
        <strain evidence="4">cv. Daliak</strain>
    </source>
</reference>
<dbReference type="AlphaFoldDB" id="A0A2Z6MX94"/>
<proteinExistence type="predicted"/>
<feature type="region of interest" description="Disordered" evidence="1">
    <location>
        <begin position="17"/>
        <end position="67"/>
    </location>
</feature>
<keyword evidence="2" id="KW-0732">Signal</keyword>
<organism evidence="3 4">
    <name type="scientific">Trifolium subterraneum</name>
    <name type="common">Subterranean clover</name>
    <dbReference type="NCBI Taxonomy" id="3900"/>
    <lineage>
        <taxon>Eukaryota</taxon>
        <taxon>Viridiplantae</taxon>
        <taxon>Streptophyta</taxon>
        <taxon>Embryophyta</taxon>
        <taxon>Tracheophyta</taxon>
        <taxon>Spermatophyta</taxon>
        <taxon>Magnoliopsida</taxon>
        <taxon>eudicotyledons</taxon>
        <taxon>Gunneridae</taxon>
        <taxon>Pentapetalae</taxon>
        <taxon>rosids</taxon>
        <taxon>fabids</taxon>
        <taxon>Fabales</taxon>
        <taxon>Fabaceae</taxon>
        <taxon>Papilionoideae</taxon>
        <taxon>50 kb inversion clade</taxon>
        <taxon>NPAAA clade</taxon>
        <taxon>Hologalegina</taxon>
        <taxon>IRL clade</taxon>
        <taxon>Trifolieae</taxon>
        <taxon>Trifolium</taxon>
    </lineage>
</organism>
<accession>A0A2Z6MX94</accession>
<evidence type="ECO:0000313" key="3">
    <source>
        <dbReference type="EMBL" id="GAU28330.1"/>
    </source>
</evidence>
<protein>
    <recommendedName>
        <fullName evidence="5">DUF4408 domain-containing protein</fullName>
    </recommendedName>
</protein>
<sequence>MFLLCNGLLVFVGLTKSFSSSSSDDDKSSDSSDDLSSSKYIEEENKEEDHGLQSHILDVEANVGERT</sequence>
<keyword evidence="4" id="KW-1185">Reference proteome</keyword>
<evidence type="ECO:0000313" key="4">
    <source>
        <dbReference type="Proteomes" id="UP000242715"/>
    </source>
</evidence>
<dbReference type="Proteomes" id="UP000242715">
    <property type="component" value="Unassembled WGS sequence"/>
</dbReference>
<evidence type="ECO:0000256" key="1">
    <source>
        <dbReference type="SAM" id="MobiDB-lite"/>
    </source>
</evidence>
<feature type="compositionally biased region" description="Basic and acidic residues" evidence="1">
    <location>
        <begin position="40"/>
        <end position="52"/>
    </location>
</feature>
<feature type="chain" id="PRO_5016422429" description="DUF4408 domain-containing protein" evidence="2">
    <location>
        <begin position="18"/>
        <end position="67"/>
    </location>
</feature>